<sequence length="175" mass="20074">MSINAEPDTNIDVEELGDVDLYWIVGCGPRASGRNQVDDFIAKGEWRMDPDPRYEAKVADMLPGEPIAVRTRRNTTADDLPFDRRGHRVSVMDFYLRGTITENPGDGCSVRVSWEPPFTTPRQYYLYTSQDPVWALARDVHSLADDLIGFAFDDRKQDIDLVRNRAFWADRFGDR</sequence>
<accession>A0A562E4J2</accession>
<gene>
    <name evidence="1" type="ORF">L618_002200000530</name>
</gene>
<reference evidence="1 2" key="1">
    <citation type="submission" date="2019-07" db="EMBL/GenBank/DDBJ databases">
        <title>Genome sequencing of lignin-degrading bacterial isolates.</title>
        <authorList>
            <person name="Gladden J."/>
        </authorList>
    </citation>
    <scope>NUCLEOTIDE SEQUENCE [LARGE SCALE GENOMIC DNA]</scope>
    <source>
        <strain evidence="1 2">J45</strain>
    </source>
</reference>
<name>A0A562E4J2_RHORH</name>
<evidence type="ECO:0000313" key="1">
    <source>
        <dbReference type="EMBL" id="TWH16643.1"/>
    </source>
</evidence>
<organism evidence="1 2">
    <name type="scientific">Rhodococcus rhodochrous J45</name>
    <dbReference type="NCBI Taxonomy" id="935266"/>
    <lineage>
        <taxon>Bacteria</taxon>
        <taxon>Bacillati</taxon>
        <taxon>Actinomycetota</taxon>
        <taxon>Actinomycetes</taxon>
        <taxon>Mycobacteriales</taxon>
        <taxon>Nocardiaceae</taxon>
        <taxon>Rhodococcus</taxon>
    </lineage>
</organism>
<proteinExistence type="predicted"/>
<protein>
    <submittedName>
        <fullName evidence="1">5-methylcytosine-specific restriction protein B</fullName>
    </submittedName>
</protein>
<dbReference type="EMBL" id="VLJT01000020">
    <property type="protein sequence ID" value="TWH16643.1"/>
    <property type="molecule type" value="Genomic_DNA"/>
</dbReference>
<comment type="caution">
    <text evidence="1">The sequence shown here is derived from an EMBL/GenBank/DDBJ whole genome shotgun (WGS) entry which is preliminary data.</text>
</comment>
<dbReference type="AlphaFoldDB" id="A0A562E4J2"/>
<evidence type="ECO:0000313" key="2">
    <source>
        <dbReference type="Proteomes" id="UP000317573"/>
    </source>
</evidence>
<dbReference type="Proteomes" id="UP000317573">
    <property type="component" value="Unassembled WGS sequence"/>
</dbReference>